<dbReference type="UniPathway" id="UPA00068">
    <property type="reaction ID" value="UER00108"/>
</dbReference>
<dbReference type="InterPro" id="IPR058924">
    <property type="entry name" value="AGPR_dimerisation_dom"/>
</dbReference>
<name>E1TEI7_BURSG</name>
<dbReference type="Gene3D" id="3.30.360.10">
    <property type="entry name" value="Dihydrodipicolinate Reductase, domain 2"/>
    <property type="match status" value="1"/>
</dbReference>
<feature type="active site" evidence="6">
    <location>
        <position position="117"/>
    </location>
</feature>
<dbReference type="Gene3D" id="3.40.50.720">
    <property type="entry name" value="NAD(P)-binding Rossmann-like Domain"/>
    <property type="match status" value="1"/>
</dbReference>
<reference evidence="8" key="1">
    <citation type="submission" date="2010-09" db="EMBL/GenBank/DDBJ databases">
        <title>Complete sequence of chromosome2 of Burkholderia sp. CCGE1003.</title>
        <authorList>
            <consortium name="US DOE Joint Genome Institute"/>
            <person name="Lucas S."/>
            <person name="Copeland A."/>
            <person name="Lapidus A."/>
            <person name="Cheng J.-F."/>
            <person name="Bruce D."/>
            <person name="Goodwin L."/>
            <person name="Pitluck S."/>
            <person name="Daligault H."/>
            <person name="Davenport K."/>
            <person name="Detter J.C."/>
            <person name="Han C."/>
            <person name="Tapia R."/>
            <person name="Land M."/>
            <person name="Hauser L."/>
            <person name="Jeffries C."/>
            <person name="Kyrpides N."/>
            <person name="Ivanova N."/>
            <person name="Ovchinnikova G."/>
            <person name="Martinez-Romero E."/>
            <person name="Rogel M.A."/>
            <person name="Auchtung J."/>
            <person name="Tiedje J.M."/>
            <person name="Woyke T."/>
        </authorList>
    </citation>
    <scope>NUCLEOTIDE SEQUENCE</scope>
    <source>
        <strain evidence="8">CCGE1003</strain>
    </source>
</reference>
<comment type="similarity">
    <text evidence="6">Belongs to the NAGSA dehydrogenase family. Type 2 subfamily.</text>
</comment>
<evidence type="ECO:0000259" key="7">
    <source>
        <dbReference type="SMART" id="SM00859"/>
    </source>
</evidence>
<dbReference type="GO" id="GO:0006526">
    <property type="term" value="P:L-arginine biosynthetic process"/>
    <property type="evidence" value="ECO:0007669"/>
    <property type="project" value="UniProtKB-UniRule"/>
</dbReference>
<dbReference type="HAMAP" id="MF_01110">
    <property type="entry name" value="ArgC_type2"/>
    <property type="match status" value="1"/>
</dbReference>
<dbReference type="PANTHER" id="PTHR32338:SF10">
    <property type="entry name" value="N-ACETYL-GAMMA-GLUTAMYL-PHOSPHATE REDUCTASE, CHLOROPLASTIC-RELATED"/>
    <property type="match status" value="1"/>
</dbReference>
<comment type="subcellular location">
    <subcellularLocation>
        <location evidence="6">Cytoplasm</location>
    </subcellularLocation>
</comment>
<keyword evidence="4 6" id="KW-0521">NADP</keyword>
<accession>E1TEI7</accession>
<evidence type="ECO:0000256" key="2">
    <source>
        <dbReference type="ARBA" id="ARBA00022571"/>
    </source>
</evidence>
<dbReference type="InterPro" id="IPR050085">
    <property type="entry name" value="AGPR"/>
</dbReference>
<dbReference type="InterPro" id="IPR000534">
    <property type="entry name" value="Semialdehyde_DH_NAD-bd"/>
</dbReference>
<dbReference type="KEGG" id="bgf:BC1003_5398"/>
<comment type="catalytic activity">
    <reaction evidence="6">
        <text>N-acetyl-L-glutamate 5-semialdehyde + phosphate + NADP(+) = N-acetyl-L-glutamyl 5-phosphate + NADPH + H(+)</text>
        <dbReference type="Rhea" id="RHEA:21588"/>
        <dbReference type="ChEBI" id="CHEBI:15378"/>
        <dbReference type="ChEBI" id="CHEBI:29123"/>
        <dbReference type="ChEBI" id="CHEBI:43474"/>
        <dbReference type="ChEBI" id="CHEBI:57783"/>
        <dbReference type="ChEBI" id="CHEBI:57936"/>
        <dbReference type="ChEBI" id="CHEBI:58349"/>
        <dbReference type="EC" id="1.2.1.38"/>
    </reaction>
</comment>
<dbReference type="CDD" id="cd23935">
    <property type="entry name" value="AGPR_2_C"/>
    <property type="match status" value="1"/>
</dbReference>
<dbReference type="InterPro" id="IPR036291">
    <property type="entry name" value="NAD(P)-bd_dom_sf"/>
</dbReference>
<keyword evidence="2 6" id="KW-0055">Arginine biosynthesis</keyword>
<evidence type="ECO:0000256" key="5">
    <source>
        <dbReference type="ARBA" id="ARBA00023002"/>
    </source>
</evidence>
<feature type="domain" description="Semialdehyde dehydrogenase NAD-binding" evidence="7">
    <location>
        <begin position="5"/>
        <end position="106"/>
    </location>
</feature>
<dbReference type="GO" id="GO:0051287">
    <property type="term" value="F:NAD binding"/>
    <property type="evidence" value="ECO:0007669"/>
    <property type="project" value="InterPro"/>
</dbReference>
<dbReference type="OrthoDB" id="9801289at2"/>
<dbReference type="EMBL" id="CP002218">
    <property type="protein sequence ID" value="ADN61316.1"/>
    <property type="molecule type" value="Genomic_DNA"/>
</dbReference>
<dbReference type="InterPro" id="IPR010136">
    <property type="entry name" value="AGPR_type-2"/>
</dbReference>
<dbReference type="HOGENOM" id="CLU_077118_0_0_4"/>
<proteinExistence type="inferred from homology"/>
<dbReference type="STRING" id="640512.BC1003_5398"/>
<evidence type="ECO:0000256" key="3">
    <source>
        <dbReference type="ARBA" id="ARBA00022605"/>
    </source>
</evidence>
<dbReference type="SUPFAM" id="SSF55347">
    <property type="entry name" value="Glyceraldehyde-3-phosphate dehydrogenase-like, C-terminal domain"/>
    <property type="match status" value="1"/>
</dbReference>
<comment type="pathway">
    <text evidence="6">Amino-acid biosynthesis; L-arginine biosynthesis; N(2)-acetyl-L-ornithine from L-glutamate: step 3/4.</text>
</comment>
<dbReference type="AlphaFoldDB" id="E1TEI7"/>
<dbReference type="GO" id="GO:0005737">
    <property type="term" value="C:cytoplasm"/>
    <property type="evidence" value="ECO:0007669"/>
    <property type="project" value="UniProtKB-SubCell"/>
</dbReference>
<keyword evidence="5 6" id="KW-0560">Oxidoreductase</keyword>
<dbReference type="Pfam" id="PF22698">
    <property type="entry name" value="Semialdhyde_dhC_1"/>
    <property type="match status" value="1"/>
</dbReference>
<dbReference type="SMART" id="SM00859">
    <property type="entry name" value="Semialdhyde_dh"/>
    <property type="match status" value="1"/>
</dbReference>
<keyword evidence="3 6" id="KW-0028">Amino-acid biosynthesis</keyword>
<dbReference type="Pfam" id="PF01118">
    <property type="entry name" value="Semialdhyde_dh"/>
    <property type="match status" value="1"/>
</dbReference>
<comment type="function">
    <text evidence="6">Catalyzes the NADPH-dependent reduction of N-acetyl-5-glutamyl phosphate to yield N-acetyl-L-glutamate 5-semialdehyde.</text>
</comment>
<evidence type="ECO:0000256" key="1">
    <source>
        <dbReference type="ARBA" id="ARBA00022490"/>
    </source>
</evidence>
<dbReference type="SUPFAM" id="SSF51735">
    <property type="entry name" value="NAD(P)-binding Rossmann-fold domains"/>
    <property type="match status" value="1"/>
</dbReference>
<dbReference type="CDD" id="cd17896">
    <property type="entry name" value="AGPR_2_N"/>
    <property type="match status" value="1"/>
</dbReference>
<protein>
    <recommendedName>
        <fullName evidence="6">N-acetyl-gamma-glutamyl-phosphate reductase</fullName>
        <shortName evidence="6">AGPR</shortName>
        <ecNumber evidence="6">1.2.1.38</ecNumber>
    </recommendedName>
    <alternativeName>
        <fullName evidence="6">N-acetyl-glutamate semialdehyde dehydrogenase</fullName>
        <shortName evidence="6">NAGSA dehydrogenase</shortName>
    </alternativeName>
</protein>
<dbReference type="eggNOG" id="COG0002">
    <property type="taxonomic scope" value="Bacteria"/>
</dbReference>
<dbReference type="NCBIfam" id="TIGR01851">
    <property type="entry name" value="argC_other"/>
    <property type="match status" value="1"/>
</dbReference>
<sequence>MSAPIVFIDGDQGTTGLQIRERLHDRTDITLLTLTGDDRKDARRRAQAINACDIAVLCLPDAAAREVVQAIVNPAVRVIDASSAHRIQPGWTYGFPEMTPEQPERIAIARRVTNPGCFPTGAIGLLRPLSQAGLLPASYPISIHATSGYSGRGRVGLEEYEGPEAANAPSYKVYGLQLAHKHTPEIQSYAQLAHRPIFVPAIGAFRQGIVVTVPLELRLLAPGVNGATLHACLARHYARSAHVRVLPQHESSALSYLDPELLNGTNDMHLSVFHNEENGQVLLSAVFDNLGKGASGAAVQNLELMLARQ</sequence>
<evidence type="ECO:0000256" key="6">
    <source>
        <dbReference type="HAMAP-Rule" id="MF_01110"/>
    </source>
</evidence>
<dbReference type="GO" id="GO:0003942">
    <property type="term" value="F:N-acetyl-gamma-glutamyl-phosphate reductase activity"/>
    <property type="evidence" value="ECO:0007669"/>
    <property type="project" value="UniProtKB-UniRule"/>
</dbReference>
<dbReference type="EC" id="1.2.1.38" evidence="6"/>
<evidence type="ECO:0000256" key="4">
    <source>
        <dbReference type="ARBA" id="ARBA00022857"/>
    </source>
</evidence>
<evidence type="ECO:0000313" key="8">
    <source>
        <dbReference type="EMBL" id="ADN61316.1"/>
    </source>
</evidence>
<dbReference type="PANTHER" id="PTHR32338">
    <property type="entry name" value="N-ACETYL-GAMMA-GLUTAMYL-PHOSPHATE REDUCTASE, CHLOROPLASTIC-RELATED-RELATED"/>
    <property type="match status" value="1"/>
</dbReference>
<organism evidence="8">
    <name type="scientific">Burkholderia sp. (strain CCGE1003)</name>
    <dbReference type="NCBI Taxonomy" id="640512"/>
    <lineage>
        <taxon>Bacteria</taxon>
        <taxon>Pseudomonadati</taxon>
        <taxon>Pseudomonadota</taxon>
        <taxon>Betaproteobacteria</taxon>
        <taxon>Burkholderiales</taxon>
        <taxon>Burkholderiaceae</taxon>
        <taxon>Burkholderia</taxon>
    </lineage>
</organism>
<keyword evidence="1 6" id="KW-0963">Cytoplasm</keyword>
<gene>
    <name evidence="6" type="primary">argC</name>
    <name evidence="8" type="ordered locus">BC1003_5398</name>
</gene>